<protein>
    <recommendedName>
        <fullName evidence="4">Outer membrane protein beta-barrel domain-containing protein</fullName>
    </recommendedName>
</protein>
<sequence>MKINLLFCAFLMLVSTAWAQQHDEEAYRREFNYGINFNSNGGLIGGGMIKASQYLKPNWSKFWALEIVEVKHPKEKGNRVFSQETGNSFIFGKSNYLYALRPHYGREYVFFRKAPESGVQVNGIFAGGPTIGLLVPYYIVYDYSTNSGPRPGGQTDYRTEQYDPIKHDSNERIRGNAGFLSGFGQTNFNLGLHAKTGVSFEYGRYREDVTGVEVGFLFEAYPKKMILVPRANNTSFFSSVYLILYYGRRK</sequence>
<feature type="signal peptide" evidence="1">
    <location>
        <begin position="1"/>
        <end position="19"/>
    </location>
</feature>
<dbReference type="EMBL" id="VWSF01000008">
    <property type="protein sequence ID" value="KAA5545814.1"/>
    <property type="molecule type" value="Genomic_DNA"/>
</dbReference>
<proteinExistence type="predicted"/>
<dbReference type="AlphaFoldDB" id="A0A5M6DE51"/>
<organism evidence="2 3">
    <name type="scientific">Adhaeribacter rhizoryzae</name>
    <dbReference type="NCBI Taxonomy" id="2607907"/>
    <lineage>
        <taxon>Bacteria</taxon>
        <taxon>Pseudomonadati</taxon>
        <taxon>Bacteroidota</taxon>
        <taxon>Cytophagia</taxon>
        <taxon>Cytophagales</taxon>
        <taxon>Hymenobacteraceae</taxon>
        <taxon>Adhaeribacter</taxon>
    </lineage>
</organism>
<keyword evidence="3" id="KW-1185">Reference proteome</keyword>
<comment type="caution">
    <text evidence="2">The sequence shown here is derived from an EMBL/GenBank/DDBJ whole genome shotgun (WGS) entry which is preliminary data.</text>
</comment>
<keyword evidence="1" id="KW-0732">Signal</keyword>
<gene>
    <name evidence="2" type="ORF">F0145_12295</name>
</gene>
<evidence type="ECO:0000256" key="1">
    <source>
        <dbReference type="SAM" id="SignalP"/>
    </source>
</evidence>
<evidence type="ECO:0000313" key="2">
    <source>
        <dbReference type="EMBL" id="KAA5545814.1"/>
    </source>
</evidence>
<evidence type="ECO:0008006" key="4">
    <source>
        <dbReference type="Google" id="ProtNLM"/>
    </source>
</evidence>
<evidence type="ECO:0000313" key="3">
    <source>
        <dbReference type="Proteomes" id="UP000323426"/>
    </source>
</evidence>
<reference evidence="2 3" key="1">
    <citation type="submission" date="2019-09" db="EMBL/GenBank/DDBJ databases">
        <title>Genome sequence and assembly of Adhaeribacter sp.</title>
        <authorList>
            <person name="Chhetri G."/>
        </authorList>
    </citation>
    <scope>NUCLEOTIDE SEQUENCE [LARGE SCALE GENOMIC DNA]</scope>
    <source>
        <strain evidence="2 3">DK36</strain>
    </source>
</reference>
<dbReference type="Proteomes" id="UP000323426">
    <property type="component" value="Unassembled WGS sequence"/>
</dbReference>
<accession>A0A5M6DE51</accession>
<feature type="chain" id="PRO_5024432829" description="Outer membrane protein beta-barrel domain-containing protein" evidence="1">
    <location>
        <begin position="20"/>
        <end position="250"/>
    </location>
</feature>
<name>A0A5M6DE51_9BACT</name>